<comment type="caution">
    <text evidence="1">The sequence shown here is derived from an EMBL/GenBank/DDBJ whole genome shotgun (WGS) entry which is preliminary data.</text>
</comment>
<gene>
    <name evidence="1" type="ORF">ABIE08_003565</name>
</gene>
<proteinExistence type="predicted"/>
<dbReference type="RefSeq" id="WP_354553118.1">
    <property type="nucleotide sequence ID" value="NZ_JBEPSM010000003.1"/>
</dbReference>
<sequence length="124" mass="13906">MLAILTEANPILRTIDADGNHIVIVTLLRGEKALLLEEDFNRIIAQGYSPLWRMARARDGSCYVAIYGRSGRAAKFRPAIADLVVERKRFQPLPIHLDNNPLNLRRDNLLIPQKQGGGQNPRPA</sequence>
<dbReference type="Proteomes" id="UP001549321">
    <property type="component" value="Unassembled WGS sequence"/>
</dbReference>
<dbReference type="EMBL" id="JBEPSM010000003">
    <property type="protein sequence ID" value="MET4635614.1"/>
    <property type="molecule type" value="Genomic_DNA"/>
</dbReference>
<name>A0ABV2R2W2_9HYPH</name>
<evidence type="ECO:0000313" key="2">
    <source>
        <dbReference type="Proteomes" id="UP001549321"/>
    </source>
</evidence>
<organism evidence="1 2">
    <name type="scientific">Kaistia defluvii</name>
    <dbReference type="NCBI Taxonomy" id="410841"/>
    <lineage>
        <taxon>Bacteria</taxon>
        <taxon>Pseudomonadati</taxon>
        <taxon>Pseudomonadota</taxon>
        <taxon>Alphaproteobacteria</taxon>
        <taxon>Hyphomicrobiales</taxon>
        <taxon>Kaistiaceae</taxon>
        <taxon>Kaistia</taxon>
    </lineage>
</organism>
<keyword evidence="2" id="KW-1185">Reference proteome</keyword>
<protein>
    <recommendedName>
        <fullName evidence="3">HNH endonuclease</fullName>
    </recommendedName>
</protein>
<evidence type="ECO:0008006" key="3">
    <source>
        <dbReference type="Google" id="ProtNLM"/>
    </source>
</evidence>
<accession>A0ABV2R2W2</accession>
<reference evidence="1 2" key="1">
    <citation type="submission" date="2024-06" db="EMBL/GenBank/DDBJ databases">
        <title>Sorghum-associated microbial communities from plants grown in Nebraska, USA.</title>
        <authorList>
            <person name="Schachtman D."/>
        </authorList>
    </citation>
    <scope>NUCLEOTIDE SEQUENCE [LARGE SCALE GENOMIC DNA]</scope>
    <source>
        <strain evidence="1 2">3207</strain>
    </source>
</reference>
<evidence type="ECO:0000313" key="1">
    <source>
        <dbReference type="EMBL" id="MET4635614.1"/>
    </source>
</evidence>